<feature type="compositionally biased region" description="Basic and acidic residues" evidence="1">
    <location>
        <begin position="379"/>
        <end position="389"/>
    </location>
</feature>
<evidence type="ECO:0000256" key="1">
    <source>
        <dbReference type="SAM" id="MobiDB-lite"/>
    </source>
</evidence>
<feature type="region of interest" description="Disordered" evidence="1">
    <location>
        <begin position="358"/>
        <end position="389"/>
    </location>
</feature>
<dbReference type="OrthoDB" id="3924060at2759"/>
<evidence type="ECO:0000313" key="2">
    <source>
        <dbReference type="EMBL" id="KEQ98334.1"/>
    </source>
</evidence>
<feature type="compositionally biased region" description="Polar residues" evidence="1">
    <location>
        <begin position="173"/>
        <end position="200"/>
    </location>
</feature>
<dbReference type="EMBL" id="KL584752">
    <property type="protein sequence ID" value="KEQ98334.1"/>
    <property type="molecule type" value="Genomic_DNA"/>
</dbReference>
<sequence length="389" mass="43559">MTTSSIFNAQDVSTWTYQSLKTYVEISNKYKPKAYFRNFFGWTTEEAIEATEFVISAIGEQSGGPGSLPGINAAMSSERHLLQTVMVRNRPDLFVERHGPNPPEWFTTDLIYQKPRPGQSYSMKCVTQQFISSAKVDRHNGKRRRAAGSRADEDDDGDGDESRWPLSKRRHSSQTTGISKRPATTSSQTMLTSSVASSRLQSKDVEGLTNGFASPNDDKKELGKFVPTGKVKVKTSFFSKLVLYITRVTIVNQQLILERDHFGLAKNLFDQGVLSESRLQELVFGNGLQDKPVFLWYFHKTSNDKPRAVRSRPSAEAAITLLMAHAEESGAEAIQIFDAPDRDTASLIPAHEVTREKDFRERESFELEIDGENEDDDAASERASRVDSA</sequence>
<evidence type="ECO:0000313" key="3">
    <source>
        <dbReference type="Proteomes" id="UP000030641"/>
    </source>
</evidence>
<dbReference type="InParanoid" id="A0A074YQ92"/>
<dbReference type="HOGENOM" id="CLU_576143_0_0_1"/>
<dbReference type="AlphaFoldDB" id="A0A074YQ92"/>
<gene>
    <name evidence="2" type="ORF">AUEXF2481DRAFT_26716</name>
</gene>
<accession>A0A074YQ92</accession>
<feature type="compositionally biased region" description="Acidic residues" evidence="1">
    <location>
        <begin position="366"/>
        <end position="378"/>
    </location>
</feature>
<dbReference type="Proteomes" id="UP000030641">
    <property type="component" value="Unassembled WGS sequence"/>
</dbReference>
<feature type="region of interest" description="Disordered" evidence="1">
    <location>
        <begin position="136"/>
        <end position="202"/>
    </location>
</feature>
<organism evidence="2 3">
    <name type="scientific">Aureobasidium subglaciale (strain EXF-2481)</name>
    <name type="common">Aureobasidium pullulans var. subglaciale</name>
    <dbReference type="NCBI Taxonomy" id="1043005"/>
    <lineage>
        <taxon>Eukaryota</taxon>
        <taxon>Fungi</taxon>
        <taxon>Dikarya</taxon>
        <taxon>Ascomycota</taxon>
        <taxon>Pezizomycotina</taxon>
        <taxon>Dothideomycetes</taxon>
        <taxon>Dothideomycetidae</taxon>
        <taxon>Dothideales</taxon>
        <taxon>Saccotheciaceae</taxon>
        <taxon>Aureobasidium</taxon>
    </lineage>
</organism>
<protein>
    <submittedName>
        <fullName evidence="2">Uncharacterized protein</fullName>
    </submittedName>
</protein>
<keyword evidence="3" id="KW-1185">Reference proteome</keyword>
<proteinExistence type="predicted"/>
<dbReference type="GeneID" id="25363316"/>
<name>A0A074YQ92_AURSE</name>
<reference evidence="2 3" key="1">
    <citation type="journal article" date="2014" name="BMC Genomics">
        <title>Genome sequencing of four Aureobasidium pullulans varieties: biotechnological potential, stress tolerance, and description of new species.</title>
        <authorList>
            <person name="Gostin Ar C."/>
            <person name="Ohm R.A."/>
            <person name="Kogej T."/>
            <person name="Sonjak S."/>
            <person name="Turk M."/>
            <person name="Zajc J."/>
            <person name="Zalar P."/>
            <person name="Grube M."/>
            <person name="Sun H."/>
            <person name="Han J."/>
            <person name="Sharma A."/>
            <person name="Chiniquy J."/>
            <person name="Ngan C.Y."/>
            <person name="Lipzen A."/>
            <person name="Barry K."/>
            <person name="Grigoriev I.V."/>
            <person name="Gunde-Cimerman N."/>
        </authorList>
    </citation>
    <scope>NUCLEOTIDE SEQUENCE [LARGE SCALE GENOMIC DNA]</scope>
    <source>
        <strain evidence="2 3">EXF-2481</strain>
    </source>
</reference>
<dbReference type="RefSeq" id="XP_013346731.1">
    <property type="nucleotide sequence ID" value="XM_013491277.1"/>
</dbReference>